<accession>A0ABV2J7M3</accession>
<protein>
    <submittedName>
        <fullName evidence="1">Uncharacterized protein</fullName>
    </submittedName>
</protein>
<organism evidence="1 2">
    <name type="scientific">Peptoniphilus olsenii</name>
    <dbReference type="NCBI Taxonomy" id="411570"/>
    <lineage>
        <taxon>Bacteria</taxon>
        <taxon>Bacillati</taxon>
        <taxon>Bacillota</taxon>
        <taxon>Tissierellia</taxon>
        <taxon>Tissierellales</taxon>
        <taxon>Peptoniphilaceae</taxon>
        <taxon>Peptoniphilus</taxon>
    </lineage>
</organism>
<proteinExistence type="predicted"/>
<reference evidence="1 2" key="1">
    <citation type="submission" date="2024-06" db="EMBL/GenBank/DDBJ databases">
        <title>Genomic Encyclopedia of Type Strains, Phase IV (KMG-IV): sequencing the most valuable type-strain genomes for metagenomic binning, comparative biology and taxonomic classification.</title>
        <authorList>
            <person name="Goeker M."/>
        </authorList>
    </citation>
    <scope>NUCLEOTIDE SEQUENCE [LARGE SCALE GENOMIC DNA]</scope>
    <source>
        <strain evidence="1 2">DSM 21460</strain>
    </source>
</reference>
<dbReference type="EMBL" id="JBEPMA010000001">
    <property type="protein sequence ID" value="MET3616748.1"/>
    <property type="molecule type" value="Genomic_DNA"/>
</dbReference>
<comment type="caution">
    <text evidence="1">The sequence shown here is derived from an EMBL/GenBank/DDBJ whole genome shotgun (WGS) entry which is preliminary data.</text>
</comment>
<evidence type="ECO:0000313" key="2">
    <source>
        <dbReference type="Proteomes" id="UP001549162"/>
    </source>
</evidence>
<evidence type="ECO:0000313" key="1">
    <source>
        <dbReference type="EMBL" id="MET3616748.1"/>
    </source>
</evidence>
<keyword evidence="2" id="KW-1185">Reference proteome</keyword>
<dbReference type="Proteomes" id="UP001549162">
    <property type="component" value="Unassembled WGS sequence"/>
</dbReference>
<gene>
    <name evidence="1" type="ORF">ABID14_000368</name>
</gene>
<sequence>MRNNPDHYKINGEDTIKTIIAIVDNNHLETEESIYLTSSNI</sequence>
<name>A0ABV2J7M3_9FIRM</name>